<evidence type="ECO:0000313" key="9">
    <source>
        <dbReference type="EMBL" id="KAE9532610.1"/>
    </source>
</evidence>
<evidence type="ECO:0000256" key="1">
    <source>
        <dbReference type="ARBA" id="ARBA00004127"/>
    </source>
</evidence>
<keyword evidence="6" id="KW-0456">Lyase</keyword>
<protein>
    <recommendedName>
        <fullName evidence="8">HTTM-like domain-containing protein</fullName>
    </recommendedName>
</protein>
<keyword evidence="3 7" id="KW-1133">Transmembrane helix</keyword>
<feature type="transmembrane region" description="Helical" evidence="7">
    <location>
        <begin position="201"/>
        <end position="219"/>
    </location>
</feature>
<keyword evidence="2 7" id="KW-0812">Transmembrane</keyword>
<evidence type="ECO:0000256" key="4">
    <source>
        <dbReference type="ARBA" id="ARBA00023136"/>
    </source>
</evidence>
<feature type="transmembrane region" description="Helical" evidence="7">
    <location>
        <begin position="231"/>
        <end position="250"/>
    </location>
</feature>
<dbReference type="InterPro" id="IPR053935">
    <property type="entry name" value="VKGC_lumenal_dom"/>
</dbReference>
<gene>
    <name evidence="9" type="ORF">AGLY_009691</name>
</gene>
<evidence type="ECO:0000256" key="7">
    <source>
        <dbReference type="SAM" id="Phobius"/>
    </source>
</evidence>
<dbReference type="GO" id="GO:0008488">
    <property type="term" value="F:gamma-glutamyl carboxylase activity"/>
    <property type="evidence" value="ECO:0007669"/>
    <property type="project" value="InterPro"/>
</dbReference>
<evidence type="ECO:0000256" key="5">
    <source>
        <dbReference type="ARBA" id="ARBA00023157"/>
    </source>
</evidence>
<proteinExistence type="predicted"/>
<organism evidence="9 10">
    <name type="scientific">Aphis glycines</name>
    <name type="common">Soybean aphid</name>
    <dbReference type="NCBI Taxonomy" id="307491"/>
    <lineage>
        <taxon>Eukaryota</taxon>
        <taxon>Metazoa</taxon>
        <taxon>Ecdysozoa</taxon>
        <taxon>Arthropoda</taxon>
        <taxon>Hexapoda</taxon>
        <taxon>Insecta</taxon>
        <taxon>Pterygota</taxon>
        <taxon>Neoptera</taxon>
        <taxon>Paraneoptera</taxon>
        <taxon>Hemiptera</taxon>
        <taxon>Sternorrhyncha</taxon>
        <taxon>Aphidomorpha</taxon>
        <taxon>Aphidoidea</taxon>
        <taxon>Aphididae</taxon>
        <taxon>Aphidini</taxon>
        <taxon>Aphis</taxon>
        <taxon>Aphis</taxon>
    </lineage>
</organism>
<dbReference type="GO" id="GO:0019842">
    <property type="term" value="F:vitamin binding"/>
    <property type="evidence" value="ECO:0007669"/>
    <property type="project" value="TreeGrafter"/>
</dbReference>
<dbReference type="AlphaFoldDB" id="A0A6G0TGR3"/>
<dbReference type="PANTHER" id="PTHR12639:SF6">
    <property type="entry name" value="VITAMIN K-DEPENDENT GAMMA-CARBOXYLASE"/>
    <property type="match status" value="1"/>
</dbReference>
<dbReference type="SMART" id="SM00752">
    <property type="entry name" value="HTTM"/>
    <property type="match status" value="1"/>
</dbReference>
<dbReference type="InterPro" id="IPR007782">
    <property type="entry name" value="VKG_COase"/>
</dbReference>
<feature type="transmembrane region" description="Helical" evidence="7">
    <location>
        <begin position="138"/>
        <end position="156"/>
    </location>
</feature>
<dbReference type="Pfam" id="PF05090">
    <property type="entry name" value="HTTM"/>
    <property type="match status" value="1"/>
</dbReference>
<comment type="caution">
    <text evidence="9">The sequence shown here is derived from an EMBL/GenBank/DDBJ whole genome shotgun (WGS) entry which is preliminary data.</text>
</comment>
<keyword evidence="10" id="KW-1185">Reference proteome</keyword>
<sequence length="638" mass="72194">MDPDTEVVDEKSLRKNVPRRAATAWRRLVSYMFEPEDGECLAALRIVFSLLMMIDTMDERGFCQADKRWMEPMKCYFPLFDFIKPLPGRLICLAYGAMFTGVLGILIGFHYRISCAIYAIPYWYLFLADKSLWNNHSYLFGLLIMIFSTTNAHHNWSMDRLLGKIPLDTPSSVPRWNYMLLRIQFFIMYFVAGLKKFEPDWLWGYSMMSLGHHYAFTPFRYFFSAEFVDHWIVHVGGFLIDLLSGFGLCFQSVRPFTIVMLLAFHGMNATMFTIGMFPYVCAAMIPVFCEPTTMSKMLRTAVECIWNDKSGLKSVDYKPPTRTKQNAIVAGVCVYTALQLFLPYSHVLTQGYNGWRNGLYGYSWDMMVYNVDVAKVEVKVLDHVRREQFFLDPHRWTNNNKWMLHGDMLKQFAGCVAVNMADRHDNISVLMDIWGSLNGRFHQRLVDPNVDLLHAPWSPWSPVPWLLPLIRHLDWWRPVMVDAKRNTDDDLLFFADFPGMTVTNDVEDREATTTTLAVLEGAVAVRGSMIGGGDNDGTVRLVSGEAMDVTGRHVVTTVSATPSCYMFVSKMNSSGGGSEGVVGECGGGGNSGDDDGGVSTRPAAVGLNRRGGCSKACYAFTFNAVRDAFSALFFRTTV</sequence>
<keyword evidence="5" id="KW-1015">Disulfide bond</keyword>
<dbReference type="PANTHER" id="PTHR12639">
    <property type="entry name" value="VITAMIN K-DEPENDENT GAMMA-CARBOXYLASE"/>
    <property type="match status" value="1"/>
</dbReference>
<accession>A0A6G0TGR3</accession>
<evidence type="ECO:0000256" key="3">
    <source>
        <dbReference type="ARBA" id="ARBA00022989"/>
    </source>
</evidence>
<dbReference type="InterPro" id="IPR011020">
    <property type="entry name" value="HTTM-like"/>
</dbReference>
<name>A0A6G0TGR3_APHGL</name>
<feature type="domain" description="HTTM-like" evidence="8">
    <location>
        <begin position="33"/>
        <end position="293"/>
    </location>
</feature>
<dbReference type="InterPro" id="IPR053934">
    <property type="entry name" value="HTTM_dom"/>
</dbReference>
<evidence type="ECO:0000256" key="2">
    <source>
        <dbReference type="ARBA" id="ARBA00022692"/>
    </source>
</evidence>
<evidence type="ECO:0000259" key="8">
    <source>
        <dbReference type="SMART" id="SM00752"/>
    </source>
</evidence>
<comment type="subcellular location">
    <subcellularLocation>
        <location evidence="1">Endomembrane system</location>
        <topology evidence="1">Multi-pass membrane protein</topology>
    </subcellularLocation>
</comment>
<dbReference type="OrthoDB" id="206689at2759"/>
<feature type="transmembrane region" description="Helical" evidence="7">
    <location>
        <begin position="262"/>
        <end position="288"/>
    </location>
</feature>
<dbReference type="Proteomes" id="UP000475862">
    <property type="component" value="Unassembled WGS sequence"/>
</dbReference>
<dbReference type="Pfam" id="PF22777">
    <property type="entry name" value="VKGC_lumenal_dom"/>
    <property type="match status" value="1"/>
</dbReference>
<evidence type="ECO:0000313" key="10">
    <source>
        <dbReference type="Proteomes" id="UP000475862"/>
    </source>
</evidence>
<reference evidence="9 10" key="1">
    <citation type="submission" date="2019-08" db="EMBL/GenBank/DDBJ databases">
        <title>The genome of the soybean aphid Biotype 1, its phylome, world population structure and adaptation to the North American continent.</title>
        <authorList>
            <person name="Giordano R."/>
            <person name="Donthu R.K."/>
            <person name="Hernandez A.G."/>
            <person name="Wright C.L."/>
            <person name="Zimin A.V."/>
        </authorList>
    </citation>
    <scope>NUCLEOTIDE SEQUENCE [LARGE SCALE GENOMIC DNA]</scope>
    <source>
        <tissue evidence="9">Whole aphids</tissue>
    </source>
</reference>
<dbReference type="GO" id="GO:0012505">
    <property type="term" value="C:endomembrane system"/>
    <property type="evidence" value="ECO:0007669"/>
    <property type="project" value="UniProtKB-SubCell"/>
</dbReference>
<keyword evidence="4 7" id="KW-0472">Membrane</keyword>
<feature type="transmembrane region" description="Helical" evidence="7">
    <location>
        <begin position="93"/>
        <end position="126"/>
    </location>
</feature>
<evidence type="ECO:0000256" key="6">
    <source>
        <dbReference type="ARBA" id="ARBA00023239"/>
    </source>
</evidence>
<dbReference type="EMBL" id="VYZN01000038">
    <property type="protein sequence ID" value="KAE9532610.1"/>
    <property type="molecule type" value="Genomic_DNA"/>
</dbReference>